<accession>D5WWM1</accession>
<feature type="transmembrane region" description="Helical" evidence="1">
    <location>
        <begin position="6"/>
        <end position="24"/>
    </location>
</feature>
<dbReference type="KEGG" id="bts:Btus_3174"/>
<dbReference type="EMBL" id="CP002017">
    <property type="protein sequence ID" value="ADG07786.1"/>
    <property type="molecule type" value="Genomic_DNA"/>
</dbReference>
<evidence type="ECO:0000256" key="1">
    <source>
        <dbReference type="SAM" id="Phobius"/>
    </source>
</evidence>
<reference evidence="2 3" key="1">
    <citation type="journal article" date="2011" name="Stand. Genomic Sci.">
        <title>Complete genome sequence of the thermophilic, hydrogen-oxidizing Bacillus tusciae type strain (T2) and reclassification in the new genus, Kyrpidia gen. nov. as Kyrpidia tusciae comb. nov. and emendation of the family Alicyclobacillaceae da Costa and Rainey, 2010.</title>
        <authorList>
            <person name="Klenk H.P."/>
            <person name="Lapidus A."/>
            <person name="Chertkov O."/>
            <person name="Copeland A."/>
            <person name="Del Rio T.G."/>
            <person name="Nolan M."/>
            <person name="Lucas S."/>
            <person name="Chen F."/>
            <person name="Tice H."/>
            <person name="Cheng J.F."/>
            <person name="Han C."/>
            <person name="Bruce D."/>
            <person name="Goodwin L."/>
            <person name="Pitluck S."/>
            <person name="Pati A."/>
            <person name="Ivanova N."/>
            <person name="Mavromatis K."/>
            <person name="Daum C."/>
            <person name="Chen A."/>
            <person name="Palaniappan K."/>
            <person name="Chang Y.J."/>
            <person name="Land M."/>
            <person name="Hauser L."/>
            <person name="Jeffries C.D."/>
            <person name="Detter J.C."/>
            <person name="Rohde M."/>
            <person name="Abt B."/>
            <person name="Pukall R."/>
            <person name="Goker M."/>
            <person name="Bristow J."/>
            <person name="Markowitz V."/>
            <person name="Hugenholtz P."/>
            <person name="Eisen J.A."/>
        </authorList>
    </citation>
    <scope>NUCLEOTIDE SEQUENCE [LARGE SCALE GENOMIC DNA]</scope>
    <source>
        <strain evidence="2 3">DSM 2912</strain>
    </source>
</reference>
<evidence type="ECO:0008006" key="4">
    <source>
        <dbReference type="Google" id="ProtNLM"/>
    </source>
</evidence>
<name>D5WWM1_KYRT2</name>
<evidence type="ECO:0000313" key="2">
    <source>
        <dbReference type="EMBL" id="ADG07786.1"/>
    </source>
</evidence>
<gene>
    <name evidence="2" type="ordered locus">Btus_3174</name>
</gene>
<dbReference type="Proteomes" id="UP000002368">
    <property type="component" value="Chromosome"/>
</dbReference>
<keyword evidence="3" id="KW-1185">Reference proteome</keyword>
<keyword evidence="1" id="KW-0812">Transmembrane</keyword>
<dbReference type="HOGENOM" id="CLU_205161_10_0_9"/>
<organism evidence="2 3">
    <name type="scientific">Kyrpidia tusciae (strain DSM 2912 / NBRC 15312 / T2)</name>
    <name type="common">Bacillus tusciae</name>
    <dbReference type="NCBI Taxonomy" id="562970"/>
    <lineage>
        <taxon>Bacteria</taxon>
        <taxon>Bacillati</taxon>
        <taxon>Bacillota</taxon>
        <taxon>Bacilli</taxon>
        <taxon>Bacillales</taxon>
        <taxon>Alicyclobacillaceae</taxon>
        <taxon>Kyrpidia</taxon>
    </lineage>
</organism>
<proteinExistence type="predicted"/>
<keyword evidence="1" id="KW-0472">Membrane</keyword>
<dbReference type="AlphaFoldDB" id="D5WWM1"/>
<protein>
    <recommendedName>
        <fullName evidence="4">Holin-like toxin</fullName>
    </recommendedName>
</protein>
<keyword evidence="1" id="KW-1133">Transmembrane helix</keyword>
<sequence length="30" mass="3344">MMSVFEALMIAINLAVLVVAIINTNRKDRP</sequence>
<evidence type="ECO:0000313" key="3">
    <source>
        <dbReference type="Proteomes" id="UP000002368"/>
    </source>
</evidence>